<proteinExistence type="predicted"/>
<comment type="caution">
    <text evidence="2">The sequence shown here is derived from an EMBL/GenBank/DDBJ whole genome shotgun (WGS) entry which is preliminary data.</text>
</comment>
<keyword evidence="3" id="KW-1185">Reference proteome</keyword>
<sequence>MSRDSDYLAPPPDPQPHTLARRKALKKIKVRLDTRLPKDPKYLREPEPPKPPKQPWQPKPPKDPDTSNRSLRRRMQDWRARRRKKKTGGKEQEGTVDPQTNAASCPTPQGMPLWSASAQRLPTPPSLAARPSSANNLSRVRLKMIGTRPVARKKSNPKT</sequence>
<evidence type="ECO:0000313" key="2">
    <source>
        <dbReference type="EMBL" id="KAK8076293.1"/>
    </source>
</evidence>
<feature type="compositionally biased region" description="Basic residues" evidence="1">
    <location>
        <begin position="150"/>
        <end position="159"/>
    </location>
</feature>
<reference evidence="2 3" key="1">
    <citation type="submission" date="2023-01" db="EMBL/GenBank/DDBJ databases">
        <title>Analysis of 21 Apiospora genomes using comparative genomics revels a genus with tremendous synthesis potential of carbohydrate active enzymes and secondary metabolites.</title>
        <authorList>
            <person name="Sorensen T."/>
        </authorList>
    </citation>
    <scope>NUCLEOTIDE SEQUENCE [LARGE SCALE GENOMIC DNA]</scope>
    <source>
        <strain evidence="2 3">CBS 135458</strain>
    </source>
</reference>
<dbReference type="RefSeq" id="XP_066719252.1">
    <property type="nucleotide sequence ID" value="XM_066854974.1"/>
</dbReference>
<feature type="region of interest" description="Disordered" evidence="1">
    <location>
        <begin position="28"/>
        <end position="159"/>
    </location>
</feature>
<evidence type="ECO:0000256" key="1">
    <source>
        <dbReference type="SAM" id="MobiDB-lite"/>
    </source>
</evidence>
<gene>
    <name evidence="2" type="ORF">PG994_003565</name>
</gene>
<dbReference type="EMBL" id="JAQQWL010000004">
    <property type="protein sequence ID" value="KAK8076293.1"/>
    <property type="molecule type" value="Genomic_DNA"/>
</dbReference>
<evidence type="ECO:0000313" key="3">
    <source>
        <dbReference type="Proteomes" id="UP001480595"/>
    </source>
</evidence>
<feature type="compositionally biased region" description="Polar residues" evidence="1">
    <location>
        <begin position="97"/>
        <end position="107"/>
    </location>
</feature>
<organism evidence="2 3">
    <name type="scientific">Apiospora phragmitis</name>
    <dbReference type="NCBI Taxonomy" id="2905665"/>
    <lineage>
        <taxon>Eukaryota</taxon>
        <taxon>Fungi</taxon>
        <taxon>Dikarya</taxon>
        <taxon>Ascomycota</taxon>
        <taxon>Pezizomycotina</taxon>
        <taxon>Sordariomycetes</taxon>
        <taxon>Xylariomycetidae</taxon>
        <taxon>Amphisphaeriales</taxon>
        <taxon>Apiosporaceae</taxon>
        <taxon>Apiospora</taxon>
    </lineage>
</organism>
<accession>A0ABR1W2C2</accession>
<feature type="compositionally biased region" description="Basic and acidic residues" evidence="1">
    <location>
        <begin position="30"/>
        <end position="50"/>
    </location>
</feature>
<dbReference type="Proteomes" id="UP001480595">
    <property type="component" value="Unassembled WGS sequence"/>
</dbReference>
<feature type="region of interest" description="Disordered" evidence="1">
    <location>
        <begin position="1"/>
        <end position="20"/>
    </location>
</feature>
<protein>
    <submittedName>
        <fullName evidence="2">Uncharacterized protein</fullName>
    </submittedName>
</protein>
<name>A0ABR1W2C2_9PEZI</name>
<dbReference type="GeneID" id="92088037"/>